<evidence type="ECO:0000313" key="7">
    <source>
        <dbReference type="EMBL" id="NWE16300.1"/>
    </source>
</evidence>
<proteinExistence type="predicted"/>
<evidence type="ECO:0000256" key="3">
    <source>
        <dbReference type="ARBA" id="ARBA00022692"/>
    </source>
</evidence>
<name>A0A7Y8EKF2_9PSED</name>
<dbReference type="Pfam" id="PF07963">
    <property type="entry name" value="N_methyl"/>
    <property type="match status" value="1"/>
</dbReference>
<dbReference type="RefSeq" id="WP_177079378.1">
    <property type="nucleotide sequence ID" value="NZ_JACARG010000047.1"/>
</dbReference>
<dbReference type="PRINTS" id="PR00885">
    <property type="entry name" value="BCTERIALGSPH"/>
</dbReference>
<comment type="caution">
    <text evidence="7">The sequence shown here is derived from an EMBL/GenBank/DDBJ whole genome shotgun (WGS) entry which is preliminary data.</text>
</comment>
<dbReference type="AlphaFoldDB" id="A0A7Y8EKF2"/>
<gene>
    <name evidence="7" type="ORF">HX822_25460</name>
</gene>
<feature type="transmembrane region" description="Helical" evidence="6">
    <location>
        <begin position="12"/>
        <end position="30"/>
    </location>
</feature>
<keyword evidence="4 6" id="KW-1133">Transmembrane helix</keyword>
<dbReference type="GO" id="GO:0015627">
    <property type="term" value="C:type II protein secretion system complex"/>
    <property type="evidence" value="ECO:0007669"/>
    <property type="project" value="InterPro"/>
</dbReference>
<evidence type="ECO:0000256" key="2">
    <source>
        <dbReference type="ARBA" id="ARBA00022481"/>
    </source>
</evidence>
<accession>A0A7Y8EKF2</accession>
<dbReference type="Proteomes" id="UP000531950">
    <property type="component" value="Unassembled WGS sequence"/>
</dbReference>
<evidence type="ECO:0000256" key="4">
    <source>
        <dbReference type="ARBA" id="ARBA00022989"/>
    </source>
</evidence>
<dbReference type="InterPro" id="IPR012902">
    <property type="entry name" value="N_methyl_site"/>
</dbReference>
<evidence type="ECO:0000256" key="5">
    <source>
        <dbReference type="ARBA" id="ARBA00023136"/>
    </source>
</evidence>
<keyword evidence="2" id="KW-0488">Methylation</keyword>
<dbReference type="GO" id="GO:0015628">
    <property type="term" value="P:protein secretion by the type II secretion system"/>
    <property type="evidence" value="ECO:0007669"/>
    <property type="project" value="InterPro"/>
</dbReference>
<organism evidence="7 8">
    <name type="scientific">Pseudomonas yamanorum</name>
    <dbReference type="NCBI Taxonomy" id="515393"/>
    <lineage>
        <taxon>Bacteria</taxon>
        <taxon>Pseudomonadati</taxon>
        <taxon>Pseudomonadota</taxon>
        <taxon>Gammaproteobacteria</taxon>
        <taxon>Pseudomonadales</taxon>
        <taxon>Pseudomonadaceae</taxon>
        <taxon>Pseudomonas</taxon>
    </lineage>
</organism>
<keyword evidence="3 6" id="KW-0812">Transmembrane</keyword>
<keyword evidence="5 6" id="KW-0472">Membrane</keyword>
<comment type="subcellular location">
    <subcellularLocation>
        <location evidence="1">Membrane</location>
        <topology evidence="1">Single-pass membrane protein</topology>
    </subcellularLocation>
</comment>
<sequence length="123" mass="13309">MNRQSGFTLLEMLAALTLMAICSMVLLVAFGQSARSLLQVAHSDRLTHAALSVMDQEASGPLASGTRQGSLGDGIDWQLTVAQQPTRIGQPRLFRLDLTVSEARRQARFSTLKLRAATDRAGL</sequence>
<dbReference type="InterPro" id="IPR002416">
    <property type="entry name" value="T2SS_protein-GspH"/>
</dbReference>
<evidence type="ECO:0000256" key="6">
    <source>
        <dbReference type="SAM" id="Phobius"/>
    </source>
</evidence>
<reference evidence="7 8" key="1">
    <citation type="submission" date="2020-04" db="EMBL/GenBank/DDBJ databases">
        <title>Molecular characterization of pseudomonads from Agaricus bisporus reveal novel blotch 2 pathogens in Western Europe.</title>
        <authorList>
            <person name="Taparia T."/>
            <person name="Krijger M."/>
            <person name="Haynes E."/>
            <person name="Elpinstone J.G."/>
            <person name="Noble R."/>
            <person name="Van Der Wolf J."/>
        </authorList>
    </citation>
    <scope>NUCLEOTIDE SEQUENCE [LARGE SCALE GENOMIC DNA]</scope>
    <source>
        <strain evidence="7 8">IPO3782</strain>
    </source>
</reference>
<evidence type="ECO:0000313" key="8">
    <source>
        <dbReference type="Proteomes" id="UP000531950"/>
    </source>
</evidence>
<dbReference type="EMBL" id="JACARG010000047">
    <property type="protein sequence ID" value="NWE16300.1"/>
    <property type="molecule type" value="Genomic_DNA"/>
</dbReference>
<evidence type="ECO:0000256" key="1">
    <source>
        <dbReference type="ARBA" id="ARBA00004167"/>
    </source>
</evidence>
<dbReference type="NCBIfam" id="TIGR02532">
    <property type="entry name" value="IV_pilin_GFxxxE"/>
    <property type="match status" value="1"/>
</dbReference>
<protein>
    <submittedName>
        <fullName evidence="7">Prepilin-type N-terminal cleavage/methylation domain-containing protein</fullName>
    </submittedName>
</protein>
<dbReference type="GO" id="GO:0016020">
    <property type="term" value="C:membrane"/>
    <property type="evidence" value="ECO:0007669"/>
    <property type="project" value="UniProtKB-SubCell"/>
</dbReference>